<dbReference type="OrthoDB" id="1729754at2"/>
<name>A0A1M7MN26_9FIRM</name>
<dbReference type="AlphaFoldDB" id="A0A1M7MN26"/>
<accession>A0A1M7MN26</accession>
<organism evidence="1 2">
    <name type="scientific">Caldanaerovirga acetigignens</name>
    <dbReference type="NCBI Taxonomy" id="447595"/>
    <lineage>
        <taxon>Bacteria</taxon>
        <taxon>Bacillati</taxon>
        <taxon>Bacillota</taxon>
        <taxon>Clostridia</taxon>
        <taxon>Thermosediminibacterales</taxon>
        <taxon>Thermosediminibacteraceae</taxon>
        <taxon>Caldanaerovirga</taxon>
    </lineage>
</organism>
<dbReference type="SUPFAM" id="SSF109998">
    <property type="entry name" value="Triger factor/SurA peptide-binding domain-like"/>
    <property type="match status" value="1"/>
</dbReference>
<keyword evidence="2" id="KW-1185">Reference proteome</keyword>
<dbReference type="EMBL" id="FRCR01000024">
    <property type="protein sequence ID" value="SHM91899.1"/>
    <property type="molecule type" value="Genomic_DNA"/>
</dbReference>
<dbReference type="InterPro" id="IPR027304">
    <property type="entry name" value="Trigger_fact/SurA_dom_sf"/>
</dbReference>
<protein>
    <submittedName>
        <fullName evidence="1">SurA N-terminal domain-containing protein</fullName>
    </submittedName>
</protein>
<dbReference type="Pfam" id="PF13623">
    <property type="entry name" value="SurA_N_2"/>
    <property type="match status" value="1"/>
</dbReference>
<evidence type="ECO:0000313" key="1">
    <source>
        <dbReference type="EMBL" id="SHM91899.1"/>
    </source>
</evidence>
<dbReference type="PANTHER" id="PTHR47245">
    <property type="entry name" value="PEPTIDYLPROLYL ISOMERASE"/>
    <property type="match status" value="1"/>
</dbReference>
<reference evidence="2" key="1">
    <citation type="submission" date="2016-11" db="EMBL/GenBank/DDBJ databases">
        <authorList>
            <person name="Varghese N."/>
            <person name="Submissions S."/>
        </authorList>
    </citation>
    <scope>NUCLEOTIDE SEQUENCE [LARGE SCALE GENOMIC DNA]</scope>
    <source>
        <strain evidence="2">DSM 18802</strain>
    </source>
</reference>
<dbReference type="Gene3D" id="1.10.8.1040">
    <property type="match status" value="1"/>
</dbReference>
<dbReference type="RefSeq" id="WP_073258652.1">
    <property type="nucleotide sequence ID" value="NZ_FRCR01000024.1"/>
</dbReference>
<sequence>MFKKINLILGTIFLVAIILTTITYANVDKWYSLGQKVALLKNDPNREVIARINGKEITKNDLEIGLLIEQQKYEYQTKKYESITQQAGENVLIPPPQKASPDELLDRFIDNEVLYQEAKSQGLEVSYEEAKKYAEEVRKSINDACAGKIEVADRQEFMEIQNYIKQYIKGLGLSEDEYWNKLIPGYQKFLSIGKLKEKILSSMPEEERRDPAKVHSYFEQYKNNLRKKYNIEILQKSF</sequence>
<gene>
    <name evidence="1" type="ORF">SAMN05660826_02344</name>
</gene>
<dbReference type="PANTHER" id="PTHR47245:SF2">
    <property type="entry name" value="PEPTIDYL-PROLYL CIS-TRANS ISOMERASE HP_0175-RELATED"/>
    <property type="match status" value="1"/>
</dbReference>
<evidence type="ECO:0000313" key="2">
    <source>
        <dbReference type="Proteomes" id="UP000184375"/>
    </source>
</evidence>
<proteinExistence type="predicted"/>
<dbReference type="InterPro" id="IPR050245">
    <property type="entry name" value="PrsA_foldase"/>
</dbReference>
<dbReference type="Proteomes" id="UP000184375">
    <property type="component" value="Unassembled WGS sequence"/>
</dbReference>